<evidence type="ECO:0000313" key="2">
    <source>
        <dbReference type="EMBL" id="KAF2002226.1"/>
    </source>
</evidence>
<feature type="compositionally biased region" description="Basic and acidic residues" evidence="1">
    <location>
        <begin position="50"/>
        <end position="63"/>
    </location>
</feature>
<feature type="region of interest" description="Disordered" evidence="1">
    <location>
        <begin position="42"/>
        <end position="68"/>
    </location>
</feature>
<proteinExistence type="predicted"/>
<organism evidence="2 3">
    <name type="scientific">Amniculicola lignicola CBS 123094</name>
    <dbReference type="NCBI Taxonomy" id="1392246"/>
    <lineage>
        <taxon>Eukaryota</taxon>
        <taxon>Fungi</taxon>
        <taxon>Dikarya</taxon>
        <taxon>Ascomycota</taxon>
        <taxon>Pezizomycotina</taxon>
        <taxon>Dothideomycetes</taxon>
        <taxon>Pleosporomycetidae</taxon>
        <taxon>Pleosporales</taxon>
        <taxon>Amniculicolaceae</taxon>
        <taxon>Amniculicola</taxon>
    </lineage>
</organism>
<evidence type="ECO:0000256" key="1">
    <source>
        <dbReference type="SAM" id="MobiDB-lite"/>
    </source>
</evidence>
<feature type="region of interest" description="Disordered" evidence="1">
    <location>
        <begin position="1"/>
        <end position="29"/>
    </location>
</feature>
<dbReference type="EMBL" id="ML977578">
    <property type="protein sequence ID" value="KAF2002226.1"/>
    <property type="molecule type" value="Genomic_DNA"/>
</dbReference>
<feature type="compositionally biased region" description="Low complexity" evidence="1">
    <location>
        <begin position="1"/>
        <end position="16"/>
    </location>
</feature>
<evidence type="ECO:0000313" key="3">
    <source>
        <dbReference type="Proteomes" id="UP000799779"/>
    </source>
</evidence>
<reference evidence="2" key="1">
    <citation type="journal article" date="2020" name="Stud. Mycol.">
        <title>101 Dothideomycetes genomes: a test case for predicting lifestyles and emergence of pathogens.</title>
        <authorList>
            <person name="Haridas S."/>
            <person name="Albert R."/>
            <person name="Binder M."/>
            <person name="Bloem J."/>
            <person name="Labutti K."/>
            <person name="Salamov A."/>
            <person name="Andreopoulos B."/>
            <person name="Baker S."/>
            <person name="Barry K."/>
            <person name="Bills G."/>
            <person name="Bluhm B."/>
            <person name="Cannon C."/>
            <person name="Castanera R."/>
            <person name="Culley D."/>
            <person name="Daum C."/>
            <person name="Ezra D."/>
            <person name="Gonzalez J."/>
            <person name="Henrissat B."/>
            <person name="Kuo A."/>
            <person name="Liang C."/>
            <person name="Lipzen A."/>
            <person name="Lutzoni F."/>
            <person name="Magnuson J."/>
            <person name="Mondo S."/>
            <person name="Nolan M."/>
            <person name="Ohm R."/>
            <person name="Pangilinan J."/>
            <person name="Park H.-J."/>
            <person name="Ramirez L."/>
            <person name="Alfaro M."/>
            <person name="Sun H."/>
            <person name="Tritt A."/>
            <person name="Yoshinaga Y."/>
            <person name="Zwiers L.-H."/>
            <person name="Turgeon B."/>
            <person name="Goodwin S."/>
            <person name="Spatafora J."/>
            <person name="Crous P."/>
            <person name="Grigoriev I."/>
        </authorList>
    </citation>
    <scope>NUCLEOTIDE SEQUENCE</scope>
    <source>
        <strain evidence="2">CBS 123094</strain>
    </source>
</reference>
<gene>
    <name evidence="2" type="ORF">P154DRAFT_594512</name>
</gene>
<accession>A0A6A5WX52</accession>
<dbReference type="Proteomes" id="UP000799779">
    <property type="component" value="Unassembled WGS sequence"/>
</dbReference>
<sequence>MAAIAGPANAGPANAPFVDPDQAPEVGACRDRMHPLWSQLIKAQNVSPEGDGKDAKEPQKSEVNRLSSRSGLRLNRLPVASQFLEAAPQMTWMGHFINWDFIDQIPDRHGKKGHKWQPVCLCAPTVFTGEECISHILRDENGMHKATAKDHFAVQISPIFETDYEDKIRRRTERFYRICPYAYHWFLTTGKLESCFTRQMPVRQRPSIGSYFLKFPDVDVCLRGTTREAPTGVTVTLEQPCQKCIDKRDGGASSFFTGTFFTKLKMRPHALVIYPREDPHLDCLLYGDEWAAHHGKAGRYRPIEISELLARGIQNAHEFQTQEAQQFGD</sequence>
<name>A0A6A5WX52_9PLEO</name>
<keyword evidence="3" id="KW-1185">Reference proteome</keyword>
<protein>
    <submittedName>
        <fullName evidence="2">Uncharacterized protein</fullName>
    </submittedName>
</protein>
<dbReference type="AlphaFoldDB" id="A0A6A5WX52"/>